<evidence type="ECO:0008006" key="17">
    <source>
        <dbReference type="Google" id="ProtNLM"/>
    </source>
</evidence>
<dbReference type="InParanoid" id="S8DR64"/>
<comment type="cofactor">
    <cofactor evidence="1 13">
        <name>heme</name>
        <dbReference type="ChEBI" id="CHEBI:30413"/>
    </cofactor>
</comment>
<dbReference type="GO" id="GO:0020037">
    <property type="term" value="F:heme binding"/>
    <property type="evidence" value="ECO:0007669"/>
    <property type="project" value="InterPro"/>
</dbReference>
<comment type="subcellular location">
    <subcellularLocation>
        <location evidence="2">Membrane</location>
        <topology evidence="2">Single-pass membrane protein</topology>
    </subcellularLocation>
</comment>
<dbReference type="OrthoDB" id="2789670at2759"/>
<evidence type="ECO:0000256" key="11">
    <source>
        <dbReference type="ARBA" id="ARBA00023033"/>
    </source>
</evidence>
<organism evidence="15 16">
    <name type="scientific">Fomitopsis schrenkii</name>
    <name type="common">Brown rot fungus</name>
    <dbReference type="NCBI Taxonomy" id="2126942"/>
    <lineage>
        <taxon>Eukaryota</taxon>
        <taxon>Fungi</taxon>
        <taxon>Dikarya</taxon>
        <taxon>Basidiomycota</taxon>
        <taxon>Agaricomycotina</taxon>
        <taxon>Agaricomycetes</taxon>
        <taxon>Polyporales</taxon>
        <taxon>Fomitopsis</taxon>
    </lineage>
</organism>
<dbReference type="STRING" id="743788.S8DR64"/>
<keyword evidence="10 13" id="KW-0408">Iron</keyword>
<dbReference type="GO" id="GO:0016705">
    <property type="term" value="F:oxidoreductase activity, acting on paired donors, with incorporation or reduction of molecular oxygen"/>
    <property type="evidence" value="ECO:0007669"/>
    <property type="project" value="InterPro"/>
</dbReference>
<dbReference type="EMBL" id="KE504201">
    <property type="protein sequence ID" value="EPS95741.1"/>
    <property type="molecule type" value="Genomic_DNA"/>
</dbReference>
<evidence type="ECO:0000256" key="1">
    <source>
        <dbReference type="ARBA" id="ARBA00001971"/>
    </source>
</evidence>
<evidence type="ECO:0000256" key="3">
    <source>
        <dbReference type="ARBA" id="ARBA00005179"/>
    </source>
</evidence>
<evidence type="ECO:0000256" key="8">
    <source>
        <dbReference type="ARBA" id="ARBA00022989"/>
    </source>
</evidence>
<comment type="similarity">
    <text evidence="4 14">Belongs to the cytochrome P450 family.</text>
</comment>
<evidence type="ECO:0000256" key="9">
    <source>
        <dbReference type="ARBA" id="ARBA00023002"/>
    </source>
</evidence>
<keyword evidence="6" id="KW-0812">Transmembrane</keyword>
<dbReference type="PANTHER" id="PTHR46300:SF7">
    <property type="entry name" value="P450, PUTATIVE (EUROFUNG)-RELATED"/>
    <property type="match status" value="1"/>
</dbReference>
<evidence type="ECO:0000256" key="5">
    <source>
        <dbReference type="ARBA" id="ARBA00022617"/>
    </source>
</evidence>
<accession>S8DR64</accession>
<sequence length="510" mass="57795">MVLRMVLTLTDCFIVGSLLSLFVLFRRRTAASRARNPRERPYPPGPPGHPLLTNVLDWPQGNSWLRFSEWKKQYGDIVHLNLLGKHVVVLNSYETAKDVLEQSKYSDRPHFTMAGELMGFLPSIILSPYDAHWKFMRKLTHQAISKTAVSTYDSYHEADARRLVNLLLENPANWRSAVRFILGRNILKTTYGLEVHSPENELITVSEATHHDLSLALVPGAFLVDVLPALKHVPAWFPGAGFQQHAARSRKRAWKMAEETYLQVKNAYDLGNAPPSYVVSILDQEESMNHDPSNWENAVKWSAASLYGASTESSFATLSAFFLAMAMNPDVRRKAQAELDAVVGRNRLPTFGDRDELPYVEAILKETIRWHPPNPIGIAHGAMEDGYYQDYFIPAGSIMIFNEWDISQDASIYKDPAVFRPERFLKEKPELSSLEWGFGFGRRNCPGMYYATAVLYIVMASVLSTFDIEAVDNEGKPIQIEAKFSDSFISYAEEFPCRITPRNRIDTAIL</sequence>
<evidence type="ECO:0000313" key="15">
    <source>
        <dbReference type="EMBL" id="EPS95741.1"/>
    </source>
</evidence>
<dbReference type="Pfam" id="PF00067">
    <property type="entry name" value="p450"/>
    <property type="match status" value="1"/>
</dbReference>
<reference evidence="15 16" key="1">
    <citation type="journal article" date="2012" name="Science">
        <title>The Paleozoic origin of enzymatic lignin decomposition reconstructed from 31 fungal genomes.</title>
        <authorList>
            <person name="Floudas D."/>
            <person name="Binder M."/>
            <person name="Riley R."/>
            <person name="Barry K."/>
            <person name="Blanchette R.A."/>
            <person name="Henrissat B."/>
            <person name="Martinez A.T."/>
            <person name="Otillar R."/>
            <person name="Spatafora J.W."/>
            <person name="Yadav J.S."/>
            <person name="Aerts A."/>
            <person name="Benoit I."/>
            <person name="Boyd A."/>
            <person name="Carlson A."/>
            <person name="Copeland A."/>
            <person name="Coutinho P.M."/>
            <person name="de Vries R.P."/>
            <person name="Ferreira P."/>
            <person name="Findley K."/>
            <person name="Foster B."/>
            <person name="Gaskell J."/>
            <person name="Glotzer D."/>
            <person name="Gorecki P."/>
            <person name="Heitman J."/>
            <person name="Hesse C."/>
            <person name="Hori C."/>
            <person name="Igarashi K."/>
            <person name="Jurgens J.A."/>
            <person name="Kallen N."/>
            <person name="Kersten P."/>
            <person name="Kohler A."/>
            <person name="Kuees U."/>
            <person name="Kumar T.K.A."/>
            <person name="Kuo A."/>
            <person name="LaButti K."/>
            <person name="Larrondo L.F."/>
            <person name="Lindquist E."/>
            <person name="Ling A."/>
            <person name="Lombard V."/>
            <person name="Lucas S."/>
            <person name="Lundell T."/>
            <person name="Martin R."/>
            <person name="McLaughlin D.J."/>
            <person name="Morgenstern I."/>
            <person name="Morin E."/>
            <person name="Murat C."/>
            <person name="Nagy L.G."/>
            <person name="Nolan M."/>
            <person name="Ohm R.A."/>
            <person name="Patyshakuliyeva A."/>
            <person name="Rokas A."/>
            <person name="Ruiz-Duenas F.J."/>
            <person name="Sabat G."/>
            <person name="Salamov A."/>
            <person name="Samejima M."/>
            <person name="Schmutz J."/>
            <person name="Slot J.C."/>
            <person name="St John F."/>
            <person name="Stenlid J."/>
            <person name="Sun H."/>
            <person name="Sun S."/>
            <person name="Syed K."/>
            <person name="Tsang A."/>
            <person name="Wiebenga A."/>
            <person name="Young D."/>
            <person name="Pisabarro A."/>
            <person name="Eastwood D.C."/>
            <person name="Martin F."/>
            <person name="Cullen D."/>
            <person name="Grigoriev I.V."/>
            <person name="Hibbett D.S."/>
        </authorList>
    </citation>
    <scope>NUCLEOTIDE SEQUENCE</scope>
    <source>
        <strain evidence="16">FP-58527</strain>
    </source>
</reference>
<dbReference type="InterPro" id="IPR002401">
    <property type="entry name" value="Cyt_P450_E_grp-I"/>
</dbReference>
<dbReference type="HOGENOM" id="CLU_001570_2_3_1"/>
<evidence type="ECO:0000256" key="2">
    <source>
        <dbReference type="ARBA" id="ARBA00004167"/>
    </source>
</evidence>
<keyword evidence="12" id="KW-0472">Membrane</keyword>
<evidence type="ECO:0000256" key="6">
    <source>
        <dbReference type="ARBA" id="ARBA00022692"/>
    </source>
</evidence>
<gene>
    <name evidence="15" type="ORF">FOMPIDRAFT_1053918</name>
</gene>
<keyword evidence="8" id="KW-1133">Transmembrane helix</keyword>
<comment type="pathway">
    <text evidence="3">Secondary metabolite biosynthesis.</text>
</comment>
<dbReference type="eggNOG" id="KOG0156">
    <property type="taxonomic scope" value="Eukaryota"/>
</dbReference>
<evidence type="ECO:0000313" key="16">
    <source>
        <dbReference type="Proteomes" id="UP000015241"/>
    </source>
</evidence>
<dbReference type="CDD" id="cd11065">
    <property type="entry name" value="CYP64-like"/>
    <property type="match status" value="1"/>
</dbReference>
<evidence type="ECO:0000256" key="14">
    <source>
        <dbReference type="RuleBase" id="RU000461"/>
    </source>
</evidence>
<evidence type="ECO:0000256" key="12">
    <source>
        <dbReference type="ARBA" id="ARBA00023136"/>
    </source>
</evidence>
<keyword evidence="7 13" id="KW-0479">Metal-binding</keyword>
<protein>
    <recommendedName>
        <fullName evidence="17">Cytochrome P450</fullName>
    </recommendedName>
</protein>
<feature type="binding site" description="axial binding residue" evidence="13">
    <location>
        <position position="445"/>
    </location>
    <ligand>
        <name>heme</name>
        <dbReference type="ChEBI" id="CHEBI:30413"/>
    </ligand>
    <ligandPart>
        <name>Fe</name>
        <dbReference type="ChEBI" id="CHEBI:18248"/>
    </ligandPart>
</feature>
<proteinExistence type="inferred from homology"/>
<dbReference type="GO" id="GO:0004497">
    <property type="term" value="F:monooxygenase activity"/>
    <property type="evidence" value="ECO:0007669"/>
    <property type="project" value="UniProtKB-KW"/>
</dbReference>
<keyword evidence="9 14" id="KW-0560">Oxidoreductase</keyword>
<dbReference type="SUPFAM" id="SSF48264">
    <property type="entry name" value="Cytochrome P450"/>
    <property type="match status" value="1"/>
</dbReference>
<dbReference type="Proteomes" id="UP000015241">
    <property type="component" value="Unassembled WGS sequence"/>
</dbReference>
<dbReference type="InterPro" id="IPR001128">
    <property type="entry name" value="Cyt_P450"/>
</dbReference>
<dbReference type="GO" id="GO:0005506">
    <property type="term" value="F:iron ion binding"/>
    <property type="evidence" value="ECO:0007669"/>
    <property type="project" value="InterPro"/>
</dbReference>
<dbReference type="Gene3D" id="1.10.630.10">
    <property type="entry name" value="Cytochrome P450"/>
    <property type="match status" value="1"/>
</dbReference>
<dbReference type="InterPro" id="IPR050364">
    <property type="entry name" value="Cytochrome_P450_fung"/>
</dbReference>
<evidence type="ECO:0000256" key="13">
    <source>
        <dbReference type="PIRSR" id="PIRSR602401-1"/>
    </source>
</evidence>
<keyword evidence="11 14" id="KW-0503">Monooxygenase</keyword>
<keyword evidence="5 13" id="KW-0349">Heme</keyword>
<dbReference type="InterPro" id="IPR036396">
    <property type="entry name" value="Cyt_P450_sf"/>
</dbReference>
<keyword evidence="16" id="KW-1185">Reference proteome</keyword>
<evidence type="ECO:0000256" key="10">
    <source>
        <dbReference type="ARBA" id="ARBA00023004"/>
    </source>
</evidence>
<dbReference type="AlphaFoldDB" id="S8DR64"/>
<dbReference type="InterPro" id="IPR017972">
    <property type="entry name" value="Cyt_P450_CS"/>
</dbReference>
<dbReference type="PANTHER" id="PTHR46300">
    <property type="entry name" value="P450, PUTATIVE (EUROFUNG)-RELATED-RELATED"/>
    <property type="match status" value="1"/>
</dbReference>
<dbReference type="PROSITE" id="PS00086">
    <property type="entry name" value="CYTOCHROME_P450"/>
    <property type="match status" value="1"/>
</dbReference>
<dbReference type="PRINTS" id="PR00463">
    <property type="entry name" value="EP450I"/>
</dbReference>
<name>S8DR64_FOMSC</name>
<evidence type="ECO:0000256" key="7">
    <source>
        <dbReference type="ARBA" id="ARBA00022723"/>
    </source>
</evidence>
<dbReference type="GO" id="GO:0016020">
    <property type="term" value="C:membrane"/>
    <property type="evidence" value="ECO:0007669"/>
    <property type="project" value="UniProtKB-SubCell"/>
</dbReference>
<evidence type="ECO:0000256" key="4">
    <source>
        <dbReference type="ARBA" id="ARBA00010617"/>
    </source>
</evidence>